<dbReference type="GO" id="GO:0005886">
    <property type="term" value="C:plasma membrane"/>
    <property type="evidence" value="ECO:0007669"/>
    <property type="project" value="TreeGrafter"/>
</dbReference>
<dbReference type="Pfam" id="PF01226">
    <property type="entry name" value="Form_Nir_trans"/>
    <property type="match status" value="1"/>
</dbReference>
<dbReference type="GO" id="GO:0015513">
    <property type="term" value="F:high-affinity secondary active nitrite transmembrane transporter activity"/>
    <property type="evidence" value="ECO:0007669"/>
    <property type="project" value="TreeGrafter"/>
</dbReference>
<dbReference type="InterPro" id="IPR023271">
    <property type="entry name" value="Aquaporin-like"/>
</dbReference>
<organism evidence="8 9">
    <name type="scientific">Collybia nuda</name>
    <dbReference type="NCBI Taxonomy" id="64659"/>
    <lineage>
        <taxon>Eukaryota</taxon>
        <taxon>Fungi</taxon>
        <taxon>Dikarya</taxon>
        <taxon>Basidiomycota</taxon>
        <taxon>Agaricomycotina</taxon>
        <taxon>Agaricomycetes</taxon>
        <taxon>Agaricomycetidae</taxon>
        <taxon>Agaricales</taxon>
        <taxon>Tricholomatineae</taxon>
        <taxon>Clitocybaceae</taxon>
        <taxon>Collybia</taxon>
    </lineage>
</organism>
<keyword evidence="2" id="KW-0813">Transport</keyword>
<comment type="similarity">
    <text evidence="6">Belongs to the FNT transporter (TC 1.A.16) family.</text>
</comment>
<comment type="caution">
    <text evidence="8">The sequence shown here is derived from an EMBL/GenBank/DDBJ whole genome shotgun (WGS) entry which is preliminary data.</text>
</comment>
<keyword evidence="9" id="KW-1185">Reference proteome</keyword>
<feature type="transmembrane region" description="Helical" evidence="7">
    <location>
        <begin position="194"/>
        <end position="219"/>
    </location>
</feature>
<evidence type="ECO:0000256" key="1">
    <source>
        <dbReference type="ARBA" id="ARBA00004141"/>
    </source>
</evidence>
<keyword evidence="5 7" id="KW-0472">Membrane</keyword>
<evidence type="ECO:0000256" key="5">
    <source>
        <dbReference type="ARBA" id="ARBA00023136"/>
    </source>
</evidence>
<dbReference type="Proteomes" id="UP000807353">
    <property type="component" value="Unassembled WGS sequence"/>
</dbReference>
<dbReference type="InterPro" id="IPR000292">
    <property type="entry name" value="For/NO2_transpt"/>
</dbReference>
<dbReference type="EMBL" id="MU150250">
    <property type="protein sequence ID" value="KAF9465008.1"/>
    <property type="molecule type" value="Genomic_DNA"/>
</dbReference>
<accession>A0A9P6CLS6</accession>
<dbReference type="InterPro" id="IPR024002">
    <property type="entry name" value="For/NO2_transpt_CS"/>
</dbReference>
<sequence length="301" mass="32482">MSAANSSLTPAQTAHALVELGIAKHNTRYEIVFLKAVSAGVMLSFGGLLAEVFGGGATGLTQSNPGIAKVLTGFVFPAGLVMLVLQGHELLTSNMMIFPMAVVKRAIPWWSIPVNWFIVLFGNLVGSLFTAAVLVHFTGIISTEPYIHYVQAFAIKKAGDPAWHQIFLRGIGCNWLVCVAIWQGTSSKDTISKIVALWIPIWVFVACGFDHIVANMFFIPLGIMFGAELTVAEYVRKSFFASFFGNIIGALLIGLPATYFYLRDYHAGGLRAAEEASTPAKAIETHHDKPSTVSLEATSSN</sequence>
<feature type="transmembrane region" description="Helical" evidence="7">
    <location>
        <begin position="32"/>
        <end position="54"/>
    </location>
</feature>
<evidence type="ECO:0000256" key="3">
    <source>
        <dbReference type="ARBA" id="ARBA00022692"/>
    </source>
</evidence>
<protein>
    <submittedName>
        <fullName evidence="8">Formate/nitrite transporter</fullName>
    </submittedName>
</protein>
<dbReference type="PANTHER" id="PTHR30520:SF6">
    <property type="entry name" value="FORMATE_NITRATE FAMILY TRANSPORTER (EUROFUNG)"/>
    <property type="match status" value="1"/>
</dbReference>
<feature type="transmembrane region" description="Helical" evidence="7">
    <location>
        <begin position="239"/>
        <end position="262"/>
    </location>
</feature>
<keyword evidence="3 7" id="KW-0812">Transmembrane</keyword>
<comment type="subcellular location">
    <subcellularLocation>
        <location evidence="1">Membrane</location>
        <topology evidence="1">Multi-pass membrane protein</topology>
    </subcellularLocation>
</comment>
<gene>
    <name evidence="8" type="ORF">BDZ94DRAFT_1160827</name>
</gene>
<dbReference type="FunFam" id="1.20.1080.10:FF:000011">
    <property type="entry name" value="Formate family transporter"/>
    <property type="match status" value="1"/>
</dbReference>
<evidence type="ECO:0000313" key="9">
    <source>
        <dbReference type="Proteomes" id="UP000807353"/>
    </source>
</evidence>
<feature type="transmembrane region" description="Helical" evidence="7">
    <location>
        <begin position="66"/>
        <end position="85"/>
    </location>
</feature>
<reference evidence="8" key="1">
    <citation type="submission" date="2020-11" db="EMBL/GenBank/DDBJ databases">
        <authorList>
            <consortium name="DOE Joint Genome Institute"/>
            <person name="Ahrendt S."/>
            <person name="Riley R."/>
            <person name="Andreopoulos W."/>
            <person name="Labutti K."/>
            <person name="Pangilinan J."/>
            <person name="Ruiz-Duenas F.J."/>
            <person name="Barrasa J.M."/>
            <person name="Sanchez-Garcia M."/>
            <person name="Camarero S."/>
            <person name="Miyauchi S."/>
            <person name="Serrano A."/>
            <person name="Linde D."/>
            <person name="Babiker R."/>
            <person name="Drula E."/>
            <person name="Ayuso-Fernandez I."/>
            <person name="Pacheco R."/>
            <person name="Padilla G."/>
            <person name="Ferreira P."/>
            <person name="Barriuso J."/>
            <person name="Kellner H."/>
            <person name="Castanera R."/>
            <person name="Alfaro M."/>
            <person name="Ramirez L."/>
            <person name="Pisabarro A.G."/>
            <person name="Kuo A."/>
            <person name="Tritt A."/>
            <person name="Lipzen A."/>
            <person name="He G."/>
            <person name="Yan M."/>
            <person name="Ng V."/>
            <person name="Cullen D."/>
            <person name="Martin F."/>
            <person name="Rosso M.-N."/>
            <person name="Henrissat B."/>
            <person name="Hibbett D."/>
            <person name="Martinez A.T."/>
            <person name="Grigoriev I.V."/>
        </authorList>
    </citation>
    <scope>NUCLEOTIDE SEQUENCE</scope>
    <source>
        <strain evidence="8">CBS 247.69</strain>
    </source>
</reference>
<feature type="transmembrane region" description="Helical" evidence="7">
    <location>
        <begin position="114"/>
        <end position="142"/>
    </location>
</feature>
<evidence type="ECO:0000256" key="6">
    <source>
        <dbReference type="ARBA" id="ARBA00049660"/>
    </source>
</evidence>
<dbReference type="GO" id="GO:0015707">
    <property type="term" value="P:nitrite transport"/>
    <property type="evidence" value="ECO:0007669"/>
    <property type="project" value="TreeGrafter"/>
</dbReference>
<name>A0A9P6CLS6_9AGAR</name>
<dbReference type="PANTHER" id="PTHR30520">
    <property type="entry name" value="FORMATE TRANSPORTER-RELATED"/>
    <property type="match status" value="1"/>
</dbReference>
<evidence type="ECO:0000256" key="4">
    <source>
        <dbReference type="ARBA" id="ARBA00022989"/>
    </source>
</evidence>
<feature type="transmembrane region" description="Helical" evidence="7">
    <location>
        <begin position="162"/>
        <end position="182"/>
    </location>
</feature>
<dbReference type="AlphaFoldDB" id="A0A9P6CLS6"/>
<keyword evidence="4 7" id="KW-1133">Transmembrane helix</keyword>
<dbReference type="PROSITE" id="PS01006">
    <property type="entry name" value="FORMATE_NITRITE_TP_2"/>
    <property type="match status" value="1"/>
</dbReference>
<proteinExistence type="inferred from homology"/>
<evidence type="ECO:0000256" key="7">
    <source>
        <dbReference type="SAM" id="Phobius"/>
    </source>
</evidence>
<dbReference type="OrthoDB" id="4829at2759"/>
<evidence type="ECO:0000256" key="2">
    <source>
        <dbReference type="ARBA" id="ARBA00022448"/>
    </source>
</evidence>
<evidence type="ECO:0000313" key="8">
    <source>
        <dbReference type="EMBL" id="KAF9465008.1"/>
    </source>
</evidence>
<dbReference type="Gene3D" id="1.20.1080.10">
    <property type="entry name" value="Glycerol uptake facilitator protein"/>
    <property type="match status" value="1"/>
</dbReference>